<sequence length="265" mass="28522">MTMNGYNHYRIGSYLLIGFAPLLILAAVLTDPQEYMQSPFLMLSATCFIGGGFLFALSGDKPIDARLAGRLSVQGIPTLGHIIRDMGGSGPAVFLPPESEGGSVTQFTSTRSDYRSFAAEGGGFTYHNGSTGILTPPLAAPLLDDLKNDSDLALPKDYSLLMGAIREVCEETLSVTEWMDIRREGDRVIFTLHNYLLFSGCASLHAESPEFCMLCPCSICSLIACMIAEGLGCEVSLNRTALDDADRSLRVELSCAFAEKTPLPA</sequence>
<evidence type="ECO:0000259" key="2">
    <source>
        <dbReference type="Pfam" id="PF25939"/>
    </source>
</evidence>
<dbReference type="EMBL" id="FMID01000049">
    <property type="protein sequence ID" value="SCL76218.1"/>
    <property type="molecule type" value="Genomic_DNA"/>
</dbReference>
<feature type="domain" description="DUF7982" evidence="2">
    <location>
        <begin position="8"/>
        <end position="184"/>
    </location>
</feature>
<protein>
    <recommendedName>
        <fullName evidence="2">DUF7982 domain-containing protein</fullName>
    </recommendedName>
</protein>
<dbReference type="AlphaFoldDB" id="A0A1M4MN43"/>
<gene>
    <name evidence="3" type="ORF">L21_2140</name>
</gene>
<organism evidence="3 4">
    <name type="scientific">Methanoculleus chikugoensis</name>
    <dbReference type="NCBI Taxonomy" id="118126"/>
    <lineage>
        <taxon>Archaea</taxon>
        <taxon>Methanobacteriati</taxon>
        <taxon>Methanobacteriota</taxon>
        <taxon>Stenosarchaea group</taxon>
        <taxon>Methanomicrobia</taxon>
        <taxon>Methanomicrobiales</taxon>
        <taxon>Methanomicrobiaceae</taxon>
        <taxon>Methanoculleus</taxon>
    </lineage>
</organism>
<feature type="transmembrane region" description="Helical" evidence="1">
    <location>
        <begin position="40"/>
        <end position="57"/>
    </location>
</feature>
<keyword evidence="1" id="KW-1133">Transmembrane helix</keyword>
<proteinExistence type="predicted"/>
<accession>A0A1M4MN43</accession>
<evidence type="ECO:0000313" key="4">
    <source>
        <dbReference type="Proteomes" id="UP000184671"/>
    </source>
</evidence>
<name>A0A1M4MN43_9EURY</name>
<dbReference type="RefSeq" id="WP_074370443.1">
    <property type="nucleotide sequence ID" value="NZ_FMID01000049.1"/>
</dbReference>
<reference evidence="3 4" key="1">
    <citation type="submission" date="2016-08" db="EMBL/GenBank/DDBJ databases">
        <authorList>
            <person name="Seilhamer J.J."/>
        </authorList>
    </citation>
    <scope>NUCLEOTIDE SEQUENCE [LARGE SCALE GENOMIC DNA]</scope>
    <source>
        <strain evidence="3">L21-II-0</strain>
    </source>
</reference>
<dbReference type="InterPro" id="IPR058288">
    <property type="entry name" value="DUF7982"/>
</dbReference>
<dbReference type="OrthoDB" id="148221at2157"/>
<dbReference type="Proteomes" id="UP000184671">
    <property type="component" value="Unassembled WGS sequence"/>
</dbReference>
<evidence type="ECO:0000256" key="1">
    <source>
        <dbReference type="SAM" id="Phobius"/>
    </source>
</evidence>
<evidence type="ECO:0000313" key="3">
    <source>
        <dbReference type="EMBL" id="SCL76218.1"/>
    </source>
</evidence>
<keyword evidence="1" id="KW-0812">Transmembrane</keyword>
<dbReference type="Pfam" id="PF25939">
    <property type="entry name" value="DUF7982"/>
    <property type="match status" value="1"/>
</dbReference>
<keyword evidence="1" id="KW-0472">Membrane</keyword>